<dbReference type="InterPro" id="IPR029071">
    <property type="entry name" value="Ubiquitin-like_domsf"/>
</dbReference>
<accession>A0A8K0HSA8</accession>
<dbReference type="EMBL" id="VOIH02000001">
    <property type="protein sequence ID" value="KAF3456718.1"/>
    <property type="molecule type" value="Genomic_DNA"/>
</dbReference>
<name>A0A8K0HSA8_9ROSA</name>
<protein>
    <recommendedName>
        <fullName evidence="1">Ubiquitin-like domain-containing protein</fullName>
    </recommendedName>
</protein>
<reference evidence="2" key="1">
    <citation type="submission" date="2020-03" db="EMBL/GenBank/DDBJ databases">
        <title>A high-quality chromosome-level genome assembly of a woody plant with both climbing and erect habits, Rhamnella rubrinervis.</title>
        <authorList>
            <person name="Lu Z."/>
            <person name="Yang Y."/>
            <person name="Zhu X."/>
            <person name="Sun Y."/>
        </authorList>
    </citation>
    <scope>NUCLEOTIDE SEQUENCE</scope>
    <source>
        <strain evidence="2">BYM</strain>
        <tissue evidence="2">Leaf</tissue>
    </source>
</reference>
<dbReference type="AlphaFoldDB" id="A0A8K0HSA8"/>
<dbReference type="Pfam" id="PF00240">
    <property type="entry name" value="ubiquitin"/>
    <property type="match status" value="1"/>
</dbReference>
<dbReference type="CDD" id="cd17039">
    <property type="entry name" value="Ubl_ubiquitin_like"/>
    <property type="match status" value="1"/>
</dbReference>
<organism evidence="2 3">
    <name type="scientific">Rhamnella rubrinervis</name>
    <dbReference type="NCBI Taxonomy" id="2594499"/>
    <lineage>
        <taxon>Eukaryota</taxon>
        <taxon>Viridiplantae</taxon>
        <taxon>Streptophyta</taxon>
        <taxon>Embryophyta</taxon>
        <taxon>Tracheophyta</taxon>
        <taxon>Spermatophyta</taxon>
        <taxon>Magnoliopsida</taxon>
        <taxon>eudicotyledons</taxon>
        <taxon>Gunneridae</taxon>
        <taxon>Pentapetalae</taxon>
        <taxon>rosids</taxon>
        <taxon>fabids</taxon>
        <taxon>Rosales</taxon>
        <taxon>Rhamnaceae</taxon>
        <taxon>rhamnoid group</taxon>
        <taxon>Rhamneae</taxon>
        <taxon>Rhamnella</taxon>
    </lineage>
</organism>
<dbReference type="Proteomes" id="UP000796880">
    <property type="component" value="Unassembled WGS sequence"/>
</dbReference>
<gene>
    <name evidence="2" type="ORF">FNV43_RR01372</name>
</gene>
<dbReference type="SUPFAM" id="SSF54236">
    <property type="entry name" value="Ubiquitin-like"/>
    <property type="match status" value="1"/>
</dbReference>
<evidence type="ECO:0000313" key="3">
    <source>
        <dbReference type="Proteomes" id="UP000796880"/>
    </source>
</evidence>
<feature type="domain" description="Ubiquitin-like" evidence="1">
    <location>
        <begin position="4"/>
        <end position="47"/>
    </location>
</feature>
<keyword evidence="3" id="KW-1185">Reference proteome</keyword>
<evidence type="ECO:0000313" key="2">
    <source>
        <dbReference type="EMBL" id="KAF3456718.1"/>
    </source>
</evidence>
<comment type="caution">
    <text evidence="2">The sequence shown here is derived from an EMBL/GenBank/DDBJ whole genome shotgun (WGS) entry which is preliminary data.</text>
</comment>
<dbReference type="OrthoDB" id="2012182at2759"/>
<dbReference type="InterPro" id="IPR000626">
    <property type="entry name" value="Ubiquitin-like_dom"/>
</dbReference>
<proteinExistence type="predicted"/>
<dbReference type="Gene3D" id="3.10.20.90">
    <property type="entry name" value="Phosphatidylinositol 3-kinase Catalytic Subunit, Chain A, domain 1"/>
    <property type="match status" value="1"/>
</dbReference>
<evidence type="ECO:0000259" key="1">
    <source>
        <dbReference type="Pfam" id="PF00240"/>
    </source>
</evidence>
<sequence length="146" mass="16427">MILFDVDVPRGASFLQVKQKIKELMKVEVDRQTLVFETEPMEDASQVPDRAWETYVVLSVAPLPGDPSFEIVAKSANREDDLITVKETQSVDDLRNDIAERWGLSHYTSIFLIRLPAPPGPMENGDLLSDYLTCQGVEILVKLHNA</sequence>